<evidence type="ECO:0000313" key="5">
    <source>
        <dbReference type="Proteomes" id="UP000245634"/>
    </source>
</evidence>
<sequence>MQRNNDFQSLKQFLEDGFSESADVEARELQAADKQASLLYVKPLCDSKLIAKYIVSPFWDYQTEAEYTGFLMSFPNCVHHQELDTTINLILSGYVGVFVADRLYLYEAKSIQVSPVAEATVESTVQGPQDAFNESLMTNLNLVRIRYKSDLLQVDYQNVGERSKTQLALLYDKQNVNQQALAELRRELDEIDLKVLLSAGHLQNTLLRRKRWSLFPLVVITERPDRAVKNLSEGKIIVLIDTTPFAVILPSSFGDFFSAMDDYTQLPLIGWFLRLLRYIGFLSTIILPGLYVATISYNPEFFRVQLAFSIVASRAAVPYASYLEVIFMLLMMEFLTEASVRLPRAIGPTATTVGGLILGQAATQAGLISNIMIIIVSVVGISNYVIPIIEMNFAVRVLKYLFVLLATVAGLIGIIIGAILLVFYLSSLTSFGTPYLKMVRGEESK</sequence>
<name>A0A316D334_9BACL</name>
<evidence type="ECO:0000256" key="1">
    <source>
        <dbReference type="ARBA" id="ARBA00005278"/>
    </source>
</evidence>
<keyword evidence="3" id="KW-1133">Transmembrane helix</keyword>
<reference evidence="4 5" key="1">
    <citation type="submission" date="2018-05" db="EMBL/GenBank/DDBJ databases">
        <title>Genomic Encyclopedia of Type Strains, Phase IV (KMG-IV): sequencing the most valuable type-strain genomes for metagenomic binning, comparative biology and taxonomic classification.</title>
        <authorList>
            <person name="Goeker M."/>
        </authorList>
    </citation>
    <scope>NUCLEOTIDE SEQUENCE [LARGE SCALE GENOMIC DNA]</scope>
    <source>
        <strain evidence="4 5">DSM 18773</strain>
    </source>
</reference>
<dbReference type="EMBL" id="QGGL01000023">
    <property type="protein sequence ID" value="PWK05398.1"/>
    <property type="molecule type" value="Genomic_DNA"/>
</dbReference>
<gene>
    <name evidence="4" type="ORF">C7459_12323</name>
</gene>
<dbReference type="OrthoDB" id="1726708at2"/>
<feature type="transmembrane region" description="Helical" evidence="3">
    <location>
        <begin position="275"/>
        <end position="294"/>
    </location>
</feature>
<proteinExistence type="inferred from homology"/>
<dbReference type="GO" id="GO:0016020">
    <property type="term" value="C:membrane"/>
    <property type="evidence" value="ECO:0007669"/>
    <property type="project" value="InterPro"/>
</dbReference>
<feature type="transmembrane region" description="Helical" evidence="3">
    <location>
        <begin position="401"/>
        <end position="425"/>
    </location>
</feature>
<feature type="transmembrane region" description="Helical" evidence="3">
    <location>
        <begin position="342"/>
        <end position="361"/>
    </location>
</feature>
<dbReference type="PANTHER" id="PTHR22550:SF5">
    <property type="entry name" value="LEUCINE ZIPPER PROTEIN 4"/>
    <property type="match status" value="1"/>
</dbReference>
<dbReference type="AlphaFoldDB" id="A0A316D334"/>
<feature type="transmembrane region" description="Helical" evidence="3">
    <location>
        <begin position="367"/>
        <end position="389"/>
    </location>
</feature>
<evidence type="ECO:0000256" key="2">
    <source>
        <dbReference type="ARBA" id="ARBA00023136"/>
    </source>
</evidence>
<dbReference type="Proteomes" id="UP000245634">
    <property type="component" value="Unassembled WGS sequence"/>
</dbReference>
<comment type="caution">
    <text evidence="4">The sequence shown here is derived from an EMBL/GenBank/DDBJ whole genome shotgun (WGS) entry which is preliminary data.</text>
</comment>
<keyword evidence="5" id="KW-1185">Reference proteome</keyword>
<keyword evidence="2 3" id="KW-0472">Membrane</keyword>
<protein>
    <submittedName>
        <fullName evidence="4">Spore germination protein</fullName>
    </submittedName>
</protein>
<keyword evidence="3" id="KW-0812">Transmembrane</keyword>
<dbReference type="InterPro" id="IPR004995">
    <property type="entry name" value="Spore_Ger"/>
</dbReference>
<evidence type="ECO:0000256" key="3">
    <source>
        <dbReference type="SAM" id="Phobius"/>
    </source>
</evidence>
<comment type="similarity">
    <text evidence="1">Belongs to the GerABKA family.</text>
</comment>
<accession>A0A316D334</accession>
<dbReference type="PIRSF" id="PIRSF005690">
    <property type="entry name" value="GerBA"/>
    <property type="match status" value="1"/>
</dbReference>
<dbReference type="InterPro" id="IPR050768">
    <property type="entry name" value="UPF0353/GerABKA_families"/>
</dbReference>
<dbReference type="Pfam" id="PF03323">
    <property type="entry name" value="GerA"/>
    <property type="match status" value="1"/>
</dbReference>
<dbReference type="GO" id="GO:0009847">
    <property type="term" value="P:spore germination"/>
    <property type="evidence" value="ECO:0007669"/>
    <property type="project" value="InterPro"/>
</dbReference>
<evidence type="ECO:0000313" key="4">
    <source>
        <dbReference type="EMBL" id="PWK05398.1"/>
    </source>
</evidence>
<feature type="transmembrane region" description="Helical" evidence="3">
    <location>
        <begin position="306"/>
        <end position="330"/>
    </location>
</feature>
<dbReference type="RefSeq" id="WP_109691098.1">
    <property type="nucleotide sequence ID" value="NZ_QGGL01000023.1"/>
</dbReference>
<organism evidence="4 5">
    <name type="scientific">Tumebacillus permanentifrigoris</name>
    <dbReference type="NCBI Taxonomy" id="378543"/>
    <lineage>
        <taxon>Bacteria</taxon>
        <taxon>Bacillati</taxon>
        <taxon>Bacillota</taxon>
        <taxon>Bacilli</taxon>
        <taxon>Bacillales</taxon>
        <taxon>Alicyclobacillaceae</taxon>
        <taxon>Tumebacillus</taxon>
    </lineage>
</organism>
<dbReference type="PANTHER" id="PTHR22550">
    <property type="entry name" value="SPORE GERMINATION PROTEIN"/>
    <property type="match status" value="1"/>
</dbReference>